<accession>A0ABT0Q500</accession>
<comment type="caution">
    <text evidence="2">The sequence shown here is derived from an EMBL/GenBank/DDBJ whole genome shotgun (WGS) entry which is preliminary data.</text>
</comment>
<proteinExistence type="predicted"/>
<keyword evidence="1" id="KW-1133">Transmembrane helix</keyword>
<organism evidence="2 3">
    <name type="scientific">Ruegeria spongiae</name>
    <dbReference type="NCBI Taxonomy" id="2942209"/>
    <lineage>
        <taxon>Bacteria</taxon>
        <taxon>Pseudomonadati</taxon>
        <taxon>Pseudomonadota</taxon>
        <taxon>Alphaproteobacteria</taxon>
        <taxon>Rhodobacterales</taxon>
        <taxon>Roseobacteraceae</taxon>
        <taxon>Ruegeria</taxon>
    </lineage>
</organism>
<evidence type="ECO:0000256" key="1">
    <source>
        <dbReference type="SAM" id="Phobius"/>
    </source>
</evidence>
<feature type="transmembrane region" description="Helical" evidence="1">
    <location>
        <begin position="29"/>
        <end position="48"/>
    </location>
</feature>
<evidence type="ECO:0008006" key="4">
    <source>
        <dbReference type="Google" id="ProtNLM"/>
    </source>
</evidence>
<dbReference type="EMBL" id="JAMFMB010000011">
    <property type="protein sequence ID" value="MCL6283984.1"/>
    <property type="molecule type" value="Genomic_DNA"/>
</dbReference>
<keyword evidence="1" id="KW-0812">Transmembrane</keyword>
<evidence type="ECO:0000313" key="2">
    <source>
        <dbReference type="EMBL" id="MCL6283984.1"/>
    </source>
</evidence>
<keyword evidence="1" id="KW-0472">Membrane</keyword>
<dbReference type="RefSeq" id="WP_249709934.1">
    <property type="nucleotide sequence ID" value="NZ_JAMFMB010000011.1"/>
</dbReference>
<evidence type="ECO:0000313" key="3">
    <source>
        <dbReference type="Proteomes" id="UP001203880"/>
    </source>
</evidence>
<gene>
    <name evidence="2" type="ORF">M3P21_10620</name>
</gene>
<protein>
    <recommendedName>
        <fullName evidence="4">NADH dehydrogenase</fullName>
    </recommendedName>
</protein>
<reference evidence="2" key="1">
    <citation type="submission" date="2022-05" db="EMBL/GenBank/DDBJ databases">
        <authorList>
            <person name="Park J.-S."/>
        </authorList>
    </citation>
    <scope>NUCLEOTIDE SEQUENCE</scope>
    <source>
        <strain evidence="2">2012CJ41-6</strain>
    </source>
</reference>
<sequence>MGGLLWLICALTAIPMLKLLPFFGINKYWAAACLVPIGVPLLAWYMAIKLQELEKR</sequence>
<dbReference type="Proteomes" id="UP001203880">
    <property type="component" value="Unassembled WGS sequence"/>
</dbReference>
<name>A0ABT0Q500_9RHOB</name>
<keyword evidence="3" id="KW-1185">Reference proteome</keyword>